<organism evidence="4 5">
    <name type="scientific">Desulfocurvibacter africanus PCS</name>
    <dbReference type="NCBI Taxonomy" id="1262666"/>
    <lineage>
        <taxon>Bacteria</taxon>
        <taxon>Pseudomonadati</taxon>
        <taxon>Thermodesulfobacteriota</taxon>
        <taxon>Desulfovibrionia</taxon>
        <taxon>Desulfovibrionales</taxon>
        <taxon>Desulfovibrionaceae</taxon>
        <taxon>Desulfocurvibacter</taxon>
    </lineage>
</organism>
<dbReference type="InterPro" id="IPR009057">
    <property type="entry name" value="Homeodomain-like_sf"/>
</dbReference>
<dbReference type="OrthoDB" id="9790413at2"/>
<keyword evidence="1 2" id="KW-0238">DNA-binding</keyword>
<dbReference type="InterPro" id="IPR050109">
    <property type="entry name" value="HTH-type_TetR-like_transc_reg"/>
</dbReference>
<comment type="caution">
    <text evidence="4">The sequence shown here is derived from an EMBL/GenBank/DDBJ whole genome shotgun (WGS) entry which is preliminary data.</text>
</comment>
<gene>
    <name evidence="4" type="ORF">PCS_00620</name>
</gene>
<dbReference type="Proteomes" id="UP000011922">
    <property type="component" value="Unassembled WGS sequence"/>
</dbReference>
<dbReference type="EMBL" id="AOSV01000003">
    <property type="protein sequence ID" value="EMG38979.1"/>
    <property type="molecule type" value="Genomic_DNA"/>
</dbReference>
<dbReference type="InterPro" id="IPR015292">
    <property type="entry name" value="Tscrpt_reg_YbiH_C"/>
</dbReference>
<dbReference type="RefSeq" id="WP_005983956.1">
    <property type="nucleotide sequence ID" value="NZ_AOSV01000003.1"/>
</dbReference>
<dbReference type="SUPFAM" id="SSF46689">
    <property type="entry name" value="Homeodomain-like"/>
    <property type="match status" value="1"/>
</dbReference>
<dbReference type="Pfam" id="PF09209">
    <property type="entry name" value="CecR_C"/>
    <property type="match status" value="1"/>
</dbReference>
<dbReference type="Pfam" id="PF00440">
    <property type="entry name" value="TetR_N"/>
    <property type="match status" value="1"/>
</dbReference>
<dbReference type="InterPro" id="IPR001647">
    <property type="entry name" value="HTH_TetR"/>
</dbReference>
<reference evidence="4 5" key="1">
    <citation type="journal article" date="2013" name="Genome Announc.">
        <title>Draft Genome Sequence for Desulfovibrio africanus Strain PCS.</title>
        <authorList>
            <person name="Brown S.D."/>
            <person name="Utturkar S.M."/>
            <person name="Arkin A.P."/>
            <person name="Deutschbauer A.M."/>
            <person name="Elias D.A."/>
            <person name="Hazen T.C."/>
            <person name="Chakraborty R."/>
        </authorList>
    </citation>
    <scope>NUCLEOTIDE SEQUENCE [LARGE SCALE GENOMIC DNA]</scope>
    <source>
        <strain evidence="4 5">PCS</strain>
    </source>
</reference>
<dbReference type="AlphaFoldDB" id="M5PY59"/>
<accession>M5PY59</accession>
<dbReference type="InterPro" id="IPR036271">
    <property type="entry name" value="Tet_transcr_reg_TetR-rel_C_sf"/>
</dbReference>
<proteinExistence type="predicted"/>
<name>M5PY59_DESAF</name>
<dbReference type="Gene3D" id="1.10.10.60">
    <property type="entry name" value="Homeodomain-like"/>
    <property type="match status" value="1"/>
</dbReference>
<dbReference type="SUPFAM" id="SSF48498">
    <property type="entry name" value="Tetracyclin repressor-like, C-terminal domain"/>
    <property type="match status" value="1"/>
</dbReference>
<evidence type="ECO:0000259" key="3">
    <source>
        <dbReference type="PROSITE" id="PS50977"/>
    </source>
</evidence>
<protein>
    <submittedName>
        <fullName evidence="4">Transcriptional regulator, TetR family</fullName>
    </submittedName>
</protein>
<dbReference type="PROSITE" id="PS50977">
    <property type="entry name" value="HTH_TETR_2"/>
    <property type="match status" value="1"/>
</dbReference>
<dbReference type="PATRIC" id="fig|1262666.3.peg.620"/>
<dbReference type="GO" id="GO:0003700">
    <property type="term" value="F:DNA-binding transcription factor activity"/>
    <property type="evidence" value="ECO:0007669"/>
    <property type="project" value="TreeGrafter"/>
</dbReference>
<evidence type="ECO:0000256" key="1">
    <source>
        <dbReference type="ARBA" id="ARBA00023125"/>
    </source>
</evidence>
<evidence type="ECO:0000313" key="4">
    <source>
        <dbReference type="EMBL" id="EMG38979.1"/>
    </source>
</evidence>
<feature type="domain" description="HTH tetR-type" evidence="3">
    <location>
        <begin position="20"/>
        <end position="80"/>
    </location>
</feature>
<evidence type="ECO:0000313" key="5">
    <source>
        <dbReference type="Proteomes" id="UP000011922"/>
    </source>
</evidence>
<dbReference type="PANTHER" id="PTHR30055:SF226">
    <property type="entry name" value="HTH-TYPE TRANSCRIPTIONAL REGULATOR PKSA"/>
    <property type="match status" value="1"/>
</dbReference>
<sequence>MTQRKIDRIAEDSPSAAENAKARQRLIEAALQVFTEKGYDRTLSRDIAAAAGVSPAAINYYFGGKDGLYEAVYREAHKGLVTLGQIEAILNAGKSASESLRDLIQLLIRSLLSTTNCKCYLQLVTREMTAPTPALDSYIHEEFQPKVEGMRKIVAAVADFPVEHPVVAACTASVLAQCAFLFQNHRTLTILFPDLILTPEHTEIISEHIFVFTLAGTQALAAMAKEV</sequence>
<dbReference type="PRINTS" id="PR00455">
    <property type="entry name" value="HTHTETR"/>
</dbReference>
<dbReference type="PANTHER" id="PTHR30055">
    <property type="entry name" value="HTH-TYPE TRANSCRIPTIONAL REGULATOR RUTR"/>
    <property type="match status" value="1"/>
</dbReference>
<dbReference type="GO" id="GO:0000976">
    <property type="term" value="F:transcription cis-regulatory region binding"/>
    <property type="evidence" value="ECO:0007669"/>
    <property type="project" value="TreeGrafter"/>
</dbReference>
<evidence type="ECO:0000256" key="2">
    <source>
        <dbReference type="PROSITE-ProRule" id="PRU00335"/>
    </source>
</evidence>
<feature type="DNA-binding region" description="H-T-H motif" evidence="2">
    <location>
        <begin position="43"/>
        <end position="62"/>
    </location>
</feature>
<dbReference type="Gene3D" id="1.10.357.10">
    <property type="entry name" value="Tetracycline Repressor, domain 2"/>
    <property type="match status" value="1"/>
</dbReference>